<keyword evidence="3" id="KW-1185">Reference proteome</keyword>
<comment type="caution">
    <text evidence="2">The sequence shown here is derived from an EMBL/GenBank/DDBJ whole genome shotgun (WGS) entry which is preliminary data.</text>
</comment>
<accession>U6Q1I3</accession>
<reference evidence="2 3" key="1">
    <citation type="submission" date="2010-03" db="EMBL/GenBank/DDBJ databases">
        <authorList>
            <consortium name="The Broad Institute Genome Sequencing Platform"/>
            <person name="Ward D."/>
            <person name="Earl A."/>
            <person name="Feldgarden M."/>
            <person name="Gevers D."/>
            <person name="Young S."/>
            <person name="Zeng Q."/>
            <person name="Koehrsen M."/>
            <person name="Alvarado L."/>
            <person name="Berlin A.M."/>
            <person name="Borenstein D."/>
            <person name="Chapman S.B."/>
            <person name="Chen Z."/>
            <person name="Engels R."/>
            <person name="Freedman E."/>
            <person name="Gellesch M."/>
            <person name="Goldberg J."/>
            <person name="Griggs A."/>
            <person name="Gujja S."/>
            <person name="Heilman E.R."/>
            <person name="Heiman D.I."/>
            <person name="Hepburn T.A."/>
            <person name="Howarth C."/>
            <person name="Jen D."/>
            <person name="Larson L."/>
            <person name="Mehta T."/>
            <person name="Park D."/>
            <person name="Pearson M."/>
            <person name="Richards J."/>
            <person name="Roberts A."/>
            <person name="Saif S."/>
            <person name="Shea T.D."/>
            <person name="Shenoy N."/>
            <person name="Sisk P."/>
            <person name="Stolte C."/>
            <person name="Sykes S.N."/>
            <person name="Walk T."/>
            <person name="White J."/>
            <person name="Yandava C."/>
            <person name="Izard J."/>
            <person name="Baranova O.V."/>
            <person name="Blanton J.M."/>
            <person name="Tanner A.C."/>
            <person name="Dewhirst F."/>
            <person name="Haas B."/>
            <person name="Nusbaum C."/>
            <person name="Birren B."/>
        </authorList>
    </citation>
    <scope>NUCLEOTIDE SEQUENCE [LARGE SCALE GENOMIC DNA]</scope>
    <source>
        <strain evidence="2 3">ATCC 29453</strain>
    </source>
</reference>
<keyword evidence="1" id="KW-0472">Membrane</keyword>
<protein>
    <submittedName>
        <fullName evidence="2">Uncharacterized protein</fullName>
    </submittedName>
</protein>
<dbReference type="EMBL" id="ADCY02000034">
    <property type="protein sequence ID" value="EJZ50217.1"/>
    <property type="molecule type" value="Genomic_DNA"/>
</dbReference>
<name>U6Q1I3_9NEIS</name>
<keyword evidence="1" id="KW-1133">Transmembrane helix</keyword>
<dbReference type="HOGENOM" id="CLU_077410_0_0_4"/>
<gene>
    <name evidence="2" type="ORF">HMPREF9021_02550</name>
</gene>
<keyword evidence="1" id="KW-0812">Transmembrane</keyword>
<dbReference type="RefSeq" id="WP_002642050.1">
    <property type="nucleotide sequence ID" value="NZ_JH815303.1"/>
</dbReference>
<evidence type="ECO:0000313" key="2">
    <source>
        <dbReference type="EMBL" id="EJZ50217.1"/>
    </source>
</evidence>
<feature type="transmembrane region" description="Helical" evidence="1">
    <location>
        <begin position="9"/>
        <end position="29"/>
    </location>
</feature>
<dbReference type="Proteomes" id="UP000017813">
    <property type="component" value="Unassembled WGS sequence"/>
</dbReference>
<dbReference type="AlphaFoldDB" id="U6Q1I3"/>
<evidence type="ECO:0000256" key="1">
    <source>
        <dbReference type="SAM" id="Phobius"/>
    </source>
</evidence>
<sequence>MKLKKINRILLVCIFFIIVSTFYYFRIFLSPLQILSISEIEKNKQGICLAENRKLSEDELLNRGMQSHFKYLQTAKISLDEANEVQIPKCPENCIITQLENYNLLDYLRLNKLNYKENHKGKRIIPQGVKINSFPINQFGNYINFRNKQNNWFSLYASQNRRDDFYPNDCCKVNTLDFYKKNGLSLENAPKYWRSIGKGNFYLTIKYLSMDADDGKEIKLDYETISLDNCGNIDKYINNNEDNADLKKTSITDFNFFRYLGEWNYIPKEKLDNQCVLMDGKLPHFLKGYKLVAYNNQLYFCNLKLGNTLDWK</sequence>
<reference evidence="2 3" key="2">
    <citation type="submission" date="2011-10" db="EMBL/GenBank/DDBJ databases">
        <title>The Genome Sequence of Simonsiella muelleri ATCC 29453.</title>
        <authorList>
            <consortium name="The Broad Institute Genome Sequencing Platform"/>
            <consortium name="The Broad Institute Genome Sequencing Center for Infectious Disease"/>
            <person name="Earl A."/>
            <person name="Ward D."/>
            <person name="Feldgarden M."/>
            <person name="Gevers D."/>
            <person name="Izard J."/>
            <person name="Baranova O.V."/>
            <person name="Blanton J.M."/>
            <person name="Tanner A.C."/>
            <person name="Dewhirst F."/>
            <person name="Young S.K."/>
            <person name="Zeng Q."/>
            <person name="Gargeya S."/>
            <person name="Fitzgerald M."/>
            <person name="Haas B."/>
            <person name="Abouelleil A."/>
            <person name="Alvarado L."/>
            <person name="Arachchi H.M."/>
            <person name="Berlin A."/>
            <person name="Brown A."/>
            <person name="Chapman S.B."/>
            <person name="Chen Z."/>
            <person name="Dunbar C."/>
            <person name="Freedman E."/>
            <person name="Gearin G."/>
            <person name="Goldberg J."/>
            <person name="Griggs A."/>
            <person name="Gujja S."/>
            <person name="Heiman D."/>
            <person name="Howarth C."/>
            <person name="Larson L."/>
            <person name="Lui A."/>
            <person name="MacDonald P.J.P."/>
            <person name="Montmayeur A."/>
            <person name="Murphy C."/>
            <person name="Neiman D."/>
            <person name="Pearson M."/>
            <person name="Priest M."/>
            <person name="Roberts A."/>
            <person name="Saif S."/>
            <person name="Shea T."/>
            <person name="Shenoy N."/>
            <person name="Sisk P."/>
            <person name="Stolte C."/>
            <person name="Sykes S."/>
            <person name="Wortman J."/>
            <person name="Nusbaum C."/>
            <person name="Birren B."/>
        </authorList>
    </citation>
    <scope>NUCLEOTIDE SEQUENCE [LARGE SCALE GENOMIC DNA]</scope>
    <source>
        <strain evidence="2 3">ATCC 29453</strain>
    </source>
</reference>
<dbReference type="eggNOG" id="ENOG502ZNWN">
    <property type="taxonomic scope" value="Bacteria"/>
</dbReference>
<evidence type="ECO:0000313" key="3">
    <source>
        <dbReference type="Proteomes" id="UP000017813"/>
    </source>
</evidence>
<dbReference type="STRING" id="641147.HMPREF9021_02550"/>
<organism evidence="2 3">
    <name type="scientific">Simonsiella muelleri ATCC 29453</name>
    <dbReference type="NCBI Taxonomy" id="641147"/>
    <lineage>
        <taxon>Bacteria</taxon>
        <taxon>Pseudomonadati</taxon>
        <taxon>Pseudomonadota</taxon>
        <taxon>Betaproteobacteria</taxon>
        <taxon>Neisseriales</taxon>
        <taxon>Neisseriaceae</taxon>
        <taxon>Simonsiella</taxon>
    </lineage>
</organism>
<dbReference type="OrthoDB" id="8617258at2"/>
<proteinExistence type="predicted"/>